<keyword evidence="3" id="KW-1185">Reference proteome</keyword>
<protein>
    <submittedName>
        <fullName evidence="2">Uncharacterized protein</fullName>
    </submittedName>
</protein>
<sequence>MDNLLLMNASGSLTTPASEKKNMHESAKGCEFNPIEYWPCCSKDLLVEKE</sequence>
<organism evidence="2 3">
    <name type="scientific">Chryseosolibacter indicus</name>
    <dbReference type="NCBI Taxonomy" id="2782351"/>
    <lineage>
        <taxon>Bacteria</taxon>
        <taxon>Pseudomonadati</taxon>
        <taxon>Bacteroidota</taxon>
        <taxon>Cytophagia</taxon>
        <taxon>Cytophagales</taxon>
        <taxon>Chryseotaleaceae</taxon>
        <taxon>Chryseosolibacter</taxon>
    </lineage>
</organism>
<reference evidence="2 3" key="1">
    <citation type="submission" date="2021-05" db="EMBL/GenBank/DDBJ databases">
        <title>A Polyphasic approach of four new species of the genus Ohtaekwangia: Ohtaekwangia histidinii sp. nov., Ohtaekwangia cretensis sp. nov., Ohtaekwangia indiensis sp. nov., Ohtaekwangia reichenbachii sp. nov. from diverse environment.</title>
        <authorList>
            <person name="Octaviana S."/>
        </authorList>
    </citation>
    <scope>NUCLEOTIDE SEQUENCE [LARGE SCALE GENOMIC DNA]</scope>
    <source>
        <strain evidence="2 3">PWU20</strain>
    </source>
</reference>
<dbReference type="RefSeq" id="WP_254153215.1">
    <property type="nucleotide sequence ID" value="NZ_JAHESD010000013.1"/>
</dbReference>
<evidence type="ECO:0000313" key="3">
    <source>
        <dbReference type="Proteomes" id="UP000772618"/>
    </source>
</evidence>
<accession>A0ABS5VR71</accession>
<feature type="region of interest" description="Disordered" evidence="1">
    <location>
        <begin position="1"/>
        <end position="20"/>
    </location>
</feature>
<comment type="caution">
    <text evidence="2">The sequence shown here is derived from an EMBL/GenBank/DDBJ whole genome shotgun (WGS) entry which is preliminary data.</text>
</comment>
<dbReference type="EMBL" id="JAHESD010000013">
    <property type="protein sequence ID" value="MBT1703249.1"/>
    <property type="molecule type" value="Genomic_DNA"/>
</dbReference>
<dbReference type="Proteomes" id="UP000772618">
    <property type="component" value="Unassembled WGS sequence"/>
</dbReference>
<proteinExistence type="predicted"/>
<evidence type="ECO:0000256" key="1">
    <source>
        <dbReference type="SAM" id="MobiDB-lite"/>
    </source>
</evidence>
<name>A0ABS5VR71_9BACT</name>
<gene>
    <name evidence="2" type="ORF">KK060_08150</name>
</gene>
<evidence type="ECO:0000313" key="2">
    <source>
        <dbReference type="EMBL" id="MBT1703249.1"/>
    </source>
</evidence>